<dbReference type="InterPro" id="IPR050655">
    <property type="entry name" value="Plant_B3_domain"/>
</dbReference>
<evidence type="ECO:0000256" key="5">
    <source>
        <dbReference type="ARBA" id="ARBA00023242"/>
    </source>
</evidence>
<feature type="domain" description="TF-B3" evidence="6">
    <location>
        <begin position="338"/>
        <end position="433"/>
    </location>
</feature>
<name>W9QKH5_9ROSA</name>
<evidence type="ECO:0000256" key="1">
    <source>
        <dbReference type="ARBA" id="ARBA00004123"/>
    </source>
</evidence>
<dbReference type="Gene3D" id="2.40.330.10">
    <property type="entry name" value="DNA-binding pseudobarrel domain"/>
    <property type="match status" value="3"/>
</dbReference>
<dbReference type="STRING" id="981085.W9QKH5"/>
<keyword evidence="4" id="KW-0804">Transcription</keyword>
<keyword evidence="8" id="KW-1185">Reference proteome</keyword>
<dbReference type="AlphaFoldDB" id="W9QKH5"/>
<evidence type="ECO:0000313" key="7">
    <source>
        <dbReference type="EMBL" id="EXB29188.1"/>
    </source>
</evidence>
<protein>
    <submittedName>
        <fullName evidence="7">B3 domain-containing transcription factor VRN1</fullName>
    </submittedName>
</protein>
<dbReference type="PANTHER" id="PTHR31920">
    <property type="entry name" value="B3 DOMAIN-CONTAINING"/>
    <property type="match status" value="1"/>
</dbReference>
<dbReference type="EMBL" id="KE343429">
    <property type="protein sequence ID" value="EXB29188.1"/>
    <property type="molecule type" value="Genomic_DNA"/>
</dbReference>
<dbReference type="PANTHER" id="PTHR31920:SF147">
    <property type="entry name" value="TF-B3 DOMAIN-CONTAINING PROTEIN"/>
    <property type="match status" value="1"/>
</dbReference>
<dbReference type="SUPFAM" id="SSF101936">
    <property type="entry name" value="DNA-binding pseudobarrel domain"/>
    <property type="match status" value="3"/>
</dbReference>
<dbReference type="Proteomes" id="UP000030645">
    <property type="component" value="Unassembled WGS sequence"/>
</dbReference>
<proteinExistence type="predicted"/>
<evidence type="ECO:0000256" key="2">
    <source>
        <dbReference type="ARBA" id="ARBA00023015"/>
    </source>
</evidence>
<comment type="subcellular location">
    <subcellularLocation>
        <location evidence="1">Nucleus</location>
    </subcellularLocation>
</comment>
<organism evidence="7 8">
    <name type="scientific">Morus notabilis</name>
    <dbReference type="NCBI Taxonomy" id="981085"/>
    <lineage>
        <taxon>Eukaryota</taxon>
        <taxon>Viridiplantae</taxon>
        <taxon>Streptophyta</taxon>
        <taxon>Embryophyta</taxon>
        <taxon>Tracheophyta</taxon>
        <taxon>Spermatophyta</taxon>
        <taxon>Magnoliopsida</taxon>
        <taxon>eudicotyledons</taxon>
        <taxon>Gunneridae</taxon>
        <taxon>Pentapetalae</taxon>
        <taxon>rosids</taxon>
        <taxon>fabids</taxon>
        <taxon>Rosales</taxon>
        <taxon>Moraceae</taxon>
        <taxon>Moreae</taxon>
        <taxon>Morus</taxon>
    </lineage>
</organism>
<sequence length="575" mass="65262">MVPNVKNGANPDSPVAKPKLHFCATMFQLPIPEHKLKQNHENHALILHLDQMIPPKSAMIFGEELYESVTLTVPNGQAWLVGLKKDGDQIWLHDGLHEFLDYYSVQLLYNLHFRYEGNSVFCVYICDASGSEIDYPCDGPSRGVEPNFGKHNEKGNRGDDSVEIWDIKPPISDHGLFVNHKEDRRGDECVEILDVKPSISPGSSQGNPFSGDVEQWSPSKRRDFLCQQKICRPSKRCRNAASMDSPLNGDACHTRSRMLEKEGQVNLKELGNVNTSETGKAKENMKPHPPSLLVKDEGDVEMHVPKSLRYAKSRLVISKETEKAVHIACMHKLENPSFMVILRPHNFSEKHVDLPTEFVKRHLSQCSEDMQLQVHNGECKWSVRCFYRSSRVKDGSRTMKKIGKGWRLFSSDNNLQASNVSHNGAHTCGFHNEQFRACKSVLALSKLRAKDRSFAFFELALICSSAGQNGPTISALCCVRRENAIVKHMQMIPLKSSMMLGEKLSEVANGKSWQVRVNKFREKIWPCDGLKEFIEYYKIHYASISQFTYLGSSSIRVCIFDVMDSEINYLMELKQ</sequence>
<keyword evidence="5" id="KW-0539">Nucleus</keyword>
<dbReference type="Pfam" id="PF02362">
    <property type="entry name" value="B3"/>
    <property type="match status" value="1"/>
</dbReference>
<keyword evidence="2" id="KW-0805">Transcription regulation</keyword>
<feature type="domain" description="TF-B3" evidence="6">
    <location>
        <begin position="42"/>
        <end position="129"/>
    </location>
</feature>
<keyword evidence="3" id="KW-0238">DNA-binding</keyword>
<reference evidence="8" key="1">
    <citation type="submission" date="2013-01" db="EMBL/GenBank/DDBJ databases">
        <title>Draft Genome Sequence of a Mulberry Tree, Morus notabilis C.K. Schneid.</title>
        <authorList>
            <person name="He N."/>
            <person name="Zhao S."/>
        </authorList>
    </citation>
    <scope>NUCLEOTIDE SEQUENCE</scope>
</reference>
<dbReference type="CDD" id="cd10017">
    <property type="entry name" value="B3_DNA"/>
    <property type="match status" value="2"/>
</dbReference>
<evidence type="ECO:0000313" key="8">
    <source>
        <dbReference type="Proteomes" id="UP000030645"/>
    </source>
</evidence>
<dbReference type="InterPro" id="IPR003340">
    <property type="entry name" value="B3_DNA-bd"/>
</dbReference>
<evidence type="ECO:0000256" key="4">
    <source>
        <dbReference type="ARBA" id="ARBA00023163"/>
    </source>
</evidence>
<evidence type="ECO:0000256" key="3">
    <source>
        <dbReference type="ARBA" id="ARBA00023125"/>
    </source>
</evidence>
<evidence type="ECO:0000259" key="6">
    <source>
        <dbReference type="SMART" id="SM01019"/>
    </source>
</evidence>
<dbReference type="SMART" id="SM01019">
    <property type="entry name" value="B3"/>
    <property type="match status" value="2"/>
</dbReference>
<dbReference type="GO" id="GO:0005634">
    <property type="term" value="C:nucleus"/>
    <property type="evidence" value="ECO:0007669"/>
    <property type="project" value="UniProtKB-SubCell"/>
</dbReference>
<dbReference type="GO" id="GO:0003677">
    <property type="term" value="F:DNA binding"/>
    <property type="evidence" value="ECO:0007669"/>
    <property type="project" value="UniProtKB-KW"/>
</dbReference>
<accession>W9QKH5</accession>
<dbReference type="InterPro" id="IPR015300">
    <property type="entry name" value="DNA-bd_pseudobarrel_sf"/>
</dbReference>
<gene>
    <name evidence="7" type="ORF">L484_019719</name>
</gene>
<dbReference type="eggNOG" id="ENOG502RXD2">
    <property type="taxonomic scope" value="Eukaryota"/>
</dbReference>